<evidence type="ECO:0000259" key="3">
    <source>
        <dbReference type="Pfam" id="PF02781"/>
    </source>
</evidence>
<accession>A0A6G0Q5P1</accession>
<evidence type="ECO:0000313" key="4">
    <source>
        <dbReference type="EMBL" id="KAE9270222.1"/>
    </source>
</evidence>
<dbReference type="AlphaFoldDB" id="A0A6G0Q5P1"/>
<dbReference type="InterPro" id="IPR001282">
    <property type="entry name" value="G6P_DH"/>
</dbReference>
<organism evidence="4 5">
    <name type="scientific">Phytophthora fragariae</name>
    <dbReference type="NCBI Taxonomy" id="53985"/>
    <lineage>
        <taxon>Eukaryota</taxon>
        <taxon>Sar</taxon>
        <taxon>Stramenopiles</taxon>
        <taxon>Oomycota</taxon>
        <taxon>Peronosporomycetes</taxon>
        <taxon>Peronosporales</taxon>
        <taxon>Peronosporaceae</taxon>
        <taxon>Phytophthora</taxon>
    </lineage>
</organism>
<dbReference type="PRINTS" id="PR00079">
    <property type="entry name" value="G6PDHDRGNASE"/>
</dbReference>
<feature type="domain" description="Glucose-6-phosphate dehydrogenase C-terminal" evidence="3">
    <location>
        <begin position="15"/>
        <end position="40"/>
    </location>
</feature>
<dbReference type="InterPro" id="IPR022675">
    <property type="entry name" value="G6P_DH_C"/>
</dbReference>
<dbReference type="EMBL" id="QXFY01005984">
    <property type="protein sequence ID" value="KAE9270222.1"/>
    <property type="molecule type" value="Genomic_DNA"/>
</dbReference>
<protein>
    <recommendedName>
        <fullName evidence="3">Glucose-6-phosphate dehydrogenase C-terminal domain-containing protein</fullName>
    </recommendedName>
</protein>
<dbReference type="Pfam" id="PF02781">
    <property type="entry name" value="G6PD_C"/>
    <property type="match status" value="1"/>
</dbReference>
<evidence type="ECO:0000256" key="2">
    <source>
        <dbReference type="ARBA" id="ARBA00023277"/>
    </source>
</evidence>
<dbReference type="SUPFAM" id="SSF55347">
    <property type="entry name" value="Glyceraldehyde-3-phosphate dehydrogenase-like, C-terminal domain"/>
    <property type="match status" value="1"/>
</dbReference>
<dbReference type="Gene3D" id="3.30.360.10">
    <property type="entry name" value="Dihydrodipicolinate Reductase, domain 2"/>
    <property type="match status" value="1"/>
</dbReference>
<dbReference type="GO" id="GO:0050661">
    <property type="term" value="F:NADP binding"/>
    <property type="evidence" value="ECO:0007669"/>
    <property type="project" value="InterPro"/>
</dbReference>
<evidence type="ECO:0000313" key="5">
    <source>
        <dbReference type="Proteomes" id="UP000486351"/>
    </source>
</evidence>
<comment type="caution">
    <text evidence="4">The sequence shown here is derived from an EMBL/GenBank/DDBJ whole genome shotgun (WGS) entry which is preliminary data.</text>
</comment>
<evidence type="ECO:0000256" key="1">
    <source>
        <dbReference type="ARBA" id="ARBA00022857"/>
    </source>
</evidence>
<sequence>MVLGAFPSPSRTSAREYFDSYGIIRDVMQTHLLQVLSLVTHGSSSLAAGKGMLYLHP</sequence>
<name>A0A6G0Q5P1_9STRA</name>
<dbReference type="GO" id="GO:0006006">
    <property type="term" value="P:glucose metabolic process"/>
    <property type="evidence" value="ECO:0007669"/>
    <property type="project" value="InterPro"/>
</dbReference>
<keyword evidence="2" id="KW-0119">Carbohydrate metabolism</keyword>
<gene>
    <name evidence="4" type="ORF">PF008_g30669</name>
</gene>
<dbReference type="Proteomes" id="UP000486351">
    <property type="component" value="Unassembled WGS sequence"/>
</dbReference>
<reference evidence="4 5" key="1">
    <citation type="submission" date="2018-09" db="EMBL/GenBank/DDBJ databases">
        <title>Genomic investigation of the strawberry pathogen Phytophthora fragariae indicates pathogenicity is determined by transcriptional variation in three key races.</title>
        <authorList>
            <person name="Adams T.M."/>
            <person name="Armitage A.D."/>
            <person name="Sobczyk M.K."/>
            <person name="Bates H.J."/>
            <person name="Dunwell J.M."/>
            <person name="Nellist C.F."/>
            <person name="Harrison R.J."/>
        </authorList>
    </citation>
    <scope>NUCLEOTIDE SEQUENCE [LARGE SCALE GENOMIC DNA]</scope>
    <source>
        <strain evidence="4 5">NOV-77</strain>
    </source>
</reference>
<proteinExistence type="predicted"/>
<keyword evidence="1" id="KW-0521">NADP</keyword>
<dbReference type="GO" id="GO:0004345">
    <property type="term" value="F:glucose-6-phosphate dehydrogenase activity"/>
    <property type="evidence" value="ECO:0007669"/>
    <property type="project" value="InterPro"/>
</dbReference>